<feature type="transmembrane region" description="Helical" evidence="1">
    <location>
        <begin position="34"/>
        <end position="57"/>
    </location>
</feature>
<keyword evidence="1" id="KW-0472">Membrane</keyword>
<keyword evidence="4" id="KW-1185">Reference proteome</keyword>
<feature type="transmembrane region" description="Helical" evidence="1">
    <location>
        <begin position="264"/>
        <end position="283"/>
    </location>
</feature>
<organism evidence="3 4">
    <name type="scientific">Acer saccharum</name>
    <name type="common">Sugar maple</name>
    <dbReference type="NCBI Taxonomy" id="4024"/>
    <lineage>
        <taxon>Eukaryota</taxon>
        <taxon>Viridiplantae</taxon>
        <taxon>Streptophyta</taxon>
        <taxon>Embryophyta</taxon>
        <taxon>Tracheophyta</taxon>
        <taxon>Spermatophyta</taxon>
        <taxon>Magnoliopsida</taxon>
        <taxon>eudicotyledons</taxon>
        <taxon>Gunneridae</taxon>
        <taxon>Pentapetalae</taxon>
        <taxon>rosids</taxon>
        <taxon>malvids</taxon>
        <taxon>Sapindales</taxon>
        <taxon>Sapindaceae</taxon>
        <taxon>Hippocastanoideae</taxon>
        <taxon>Acereae</taxon>
        <taxon>Acer</taxon>
    </lineage>
</organism>
<keyword evidence="1" id="KW-0812">Transmembrane</keyword>
<sequence>MYLSVHISWFSCCGPYMFHFKVKKNHGFDEFDVAITYALFLVAIALDTMALFILVCYDFTFGALMNPDNGSKFVSKMKFSIAAMLSWFSISRRQGGMHVITILARADSYNFPVWEWSAYVSGYNLIRYCLKRRPTRAHKVRNCLQHRCIDKVIDQFIRLLAIAINKLQSKARCADDPEIAKKISSSRGAWTLRYKDPSGRLMRYVTQVTFDEAFLLWHIATELLYQTEDELLGNTNHMHHHRDHRDYHRDHRDHREYSKLLSDYMLYLLIMNPTVISAVAGFAKLRFQETCAELRSVRGGTMIPISWTEMQCPLTGQIEQRKVAKVGS</sequence>
<evidence type="ECO:0000313" key="3">
    <source>
        <dbReference type="EMBL" id="KAK0602058.1"/>
    </source>
</evidence>
<dbReference type="Gene3D" id="2.40.50.140">
    <property type="entry name" value="Nucleic acid-binding proteins"/>
    <property type="match status" value="1"/>
</dbReference>
<proteinExistence type="predicted"/>
<dbReference type="AlphaFoldDB" id="A0AA39T7F7"/>
<reference evidence="3" key="1">
    <citation type="journal article" date="2022" name="Plant J.">
        <title>Strategies of tolerance reflected in two North American maple genomes.</title>
        <authorList>
            <person name="McEvoy S.L."/>
            <person name="Sezen U.U."/>
            <person name="Trouern-Trend A."/>
            <person name="McMahon S.M."/>
            <person name="Schaberg P.G."/>
            <person name="Yang J."/>
            <person name="Wegrzyn J.L."/>
            <person name="Swenson N.G."/>
        </authorList>
    </citation>
    <scope>NUCLEOTIDE SEQUENCE</scope>
    <source>
        <strain evidence="3">NS2018</strain>
    </source>
</reference>
<dbReference type="InterPro" id="IPR012340">
    <property type="entry name" value="NA-bd_OB-fold"/>
</dbReference>
<dbReference type="InterPro" id="IPR025315">
    <property type="entry name" value="DUF4220"/>
</dbReference>
<reference evidence="3" key="2">
    <citation type="submission" date="2023-06" db="EMBL/GenBank/DDBJ databases">
        <authorList>
            <person name="Swenson N.G."/>
            <person name="Wegrzyn J.L."/>
            <person name="Mcevoy S.L."/>
        </authorList>
    </citation>
    <scope>NUCLEOTIDE SEQUENCE</scope>
    <source>
        <strain evidence="3">NS2018</strain>
        <tissue evidence="3">Leaf</tissue>
    </source>
</reference>
<evidence type="ECO:0000259" key="2">
    <source>
        <dbReference type="Pfam" id="PF13968"/>
    </source>
</evidence>
<name>A0AA39T7F7_ACESA</name>
<dbReference type="Proteomes" id="UP001168877">
    <property type="component" value="Unassembled WGS sequence"/>
</dbReference>
<feature type="domain" description="DUF4220" evidence="2">
    <location>
        <begin position="7"/>
        <end position="128"/>
    </location>
</feature>
<accession>A0AA39T7F7</accession>
<dbReference type="Pfam" id="PF13968">
    <property type="entry name" value="DUF4220"/>
    <property type="match status" value="1"/>
</dbReference>
<evidence type="ECO:0000313" key="4">
    <source>
        <dbReference type="Proteomes" id="UP001168877"/>
    </source>
</evidence>
<comment type="caution">
    <text evidence="3">The sequence shown here is derived from an EMBL/GenBank/DDBJ whole genome shotgun (WGS) entry which is preliminary data.</text>
</comment>
<dbReference type="PANTHER" id="PTHR31325">
    <property type="entry name" value="OS01G0798800 PROTEIN-RELATED"/>
    <property type="match status" value="1"/>
</dbReference>
<keyword evidence="1" id="KW-1133">Transmembrane helix</keyword>
<gene>
    <name evidence="3" type="ORF">LWI29_029947</name>
</gene>
<evidence type="ECO:0000256" key="1">
    <source>
        <dbReference type="SAM" id="Phobius"/>
    </source>
</evidence>
<protein>
    <recommendedName>
        <fullName evidence="2">DUF4220 domain-containing protein</fullName>
    </recommendedName>
</protein>
<dbReference type="EMBL" id="JAUESC010000003">
    <property type="protein sequence ID" value="KAK0602058.1"/>
    <property type="molecule type" value="Genomic_DNA"/>
</dbReference>